<protein>
    <submittedName>
        <fullName evidence="1">Uncharacterized protein</fullName>
    </submittedName>
</protein>
<name>A0A0E9W1D0_ANGAN</name>
<reference evidence="1" key="2">
    <citation type="journal article" date="2015" name="Fish Shellfish Immunol.">
        <title>Early steps in the European eel (Anguilla anguilla)-Vibrio vulnificus interaction in the gills: Role of the RtxA13 toxin.</title>
        <authorList>
            <person name="Callol A."/>
            <person name="Pajuelo D."/>
            <person name="Ebbesson L."/>
            <person name="Teles M."/>
            <person name="MacKenzie S."/>
            <person name="Amaro C."/>
        </authorList>
    </citation>
    <scope>NUCLEOTIDE SEQUENCE</scope>
</reference>
<reference evidence="1" key="1">
    <citation type="submission" date="2014-11" db="EMBL/GenBank/DDBJ databases">
        <authorList>
            <person name="Amaro Gonzalez C."/>
        </authorList>
    </citation>
    <scope>NUCLEOTIDE SEQUENCE</scope>
</reference>
<accession>A0A0E9W1D0</accession>
<organism evidence="1">
    <name type="scientific">Anguilla anguilla</name>
    <name type="common">European freshwater eel</name>
    <name type="synonym">Muraena anguilla</name>
    <dbReference type="NCBI Taxonomy" id="7936"/>
    <lineage>
        <taxon>Eukaryota</taxon>
        <taxon>Metazoa</taxon>
        <taxon>Chordata</taxon>
        <taxon>Craniata</taxon>
        <taxon>Vertebrata</taxon>
        <taxon>Euteleostomi</taxon>
        <taxon>Actinopterygii</taxon>
        <taxon>Neopterygii</taxon>
        <taxon>Teleostei</taxon>
        <taxon>Anguilliformes</taxon>
        <taxon>Anguillidae</taxon>
        <taxon>Anguilla</taxon>
    </lineage>
</organism>
<evidence type="ECO:0000313" key="1">
    <source>
        <dbReference type="EMBL" id="JAH83345.1"/>
    </source>
</evidence>
<sequence length="29" mass="3313">MLSDVVRFSLGKVMPDKPFGITRLMILFT</sequence>
<dbReference type="EMBL" id="GBXM01025232">
    <property type="protein sequence ID" value="JAH83345.1"/>
    <property type="molecule type" value="Transcribed_RNA"/>
</dbReference>
<proteinExistence type="predicted"/>
<dbReference type="AlphaFoldDB" id="A0A0E9W1D0"/>